<name>A0ABV7AC11_9RHOB</name>
<protein>
    <submittedName>
        <fullName evidence="1">Uncharacterized protein</fullName>
    </submittedName>
</protein>
<comment type="caution">
    <text evidence="1">The sequence shown here is derived from an EMBL/GenBank/DDBJ whole genome shotgun (WGS) entry which is preliminary data.</text>
</comment>
<evidence type="ECO:0000313" key="1">
    <source>
        <dbReference type="EMBL" id="MFC2966848.1"/>
    </source>
</evidence>
<sequence length="150" mass="16525">MAQPARHRDTAGKIQLPAVQGWGAVQGEHAFLLFLDELVGITDIIAKLFCRIDKSITRCAFERACFYAALIHDDGRRQRPFPTGRDFNQVAKLAKQIVSFLLPVGIVGLRELTVADKAMLTSGVQYGAVGCVYVELIIHDESLSDVIHFG</sequence>
<proteinExistence type="predicted"/>
<accession>A0ABV7AC11</accession>
<evidence type="ECO:0000313" key="2">
    <source>
        <dbReference type="Proteomes" id="UP001595443"/>
    </source>
</evidence>
<reference evidence="2" key="1">
    <citation type="journal article" date="2019" name="Int. J. Syst. Evol. Microbiol.">
        <title>The Global Catalogue of Microorganisms (GCM) 10K type strain sequencing project: providing services to taxonomists for standard genome sequencing and annotation.</title>
        <authorList>
            <consortium name="The Broad Institute Genomics Platform"/>
            <consortium name="The Broad Institute Genome Sequencing Center for Infectious Disease"/>
            <person name="Wu L."/>
            <person name="Ma J."/>
        </authorList>
    </citation>
    <scope>NUCLEOTIDE SEQUENCE [LARGE SCALE GENOMIC DNA]</scope>
    <source>
        <strain evidence="2">KCTC 62192</strain>
    </source>
</reference>
<dbReference type="Proteomes" id="UP001595443">
    <property type="component" value="Unassembled WGS sequence"/>
</dbReference>
<dbReference type="EMBL" id="JBHRSK010000002">
    <property type="protein sequence ID" value="MFC2966848.1"/>
    <property type="molecule type" value="Genomic_DNA"/>
</dbReference>
<dbReference type="RefSeq" id="WP_377831472.1">
    <property type="nucleotide sequence ID" value="NZ_JBHRSK010000002.1"/>
</dbReference>
<organism evidence="1 2">
    <name type="scientific">Acidimangrovimonas pyrenivorans</name>
    <dbReference type="NCBI Taxonomy" id="2030798"/>
    <lineage>
        <taxon>Bacteria</taxon>
        <taxon>Pseudomonadati</taxon>
        <taxon>Pseudomonadota</taxon>
        <taxon>Alphaproteobacteria</taxon>
        <taxon>Rhodobacterales</taxon>
        <taxon>Paracoccaceae</taxon>
        <taxon>Acidimangrovimonas</taxon>
    </lineage>
</organism>
<gene>
    <name evidence="1" type="ORF">ACFOES_01965</name>
</gene>
<keyword evidence="2" id="KW-1185">Reference proteome</keyword>